<evidence type="ECO:0000313" key="2">
    <source>
        <dbReference type="EMBL" id="MBW8724747.1"/>
    </source>
</evidence>
<comment type="caution">
    <text evidence="2">The sequence shown here is derived from an EMBL/GenBank/DDBJ whole genome shotgun (WGS) entry which is preliminary data.</text>
</comment>
<keyword evidence="1" id="KW-0732">Signal</keyword>
<name>A0A952KD32_9PROT</name>
<dbReference type="Proteomes" id="UP000700706">
    <property type="component" value="Unassembled WGS sequence"/>
</dbReference>
<evidence type="ECO:0000256" key="1">
    <source>
        <dbReference type="SAM" id="SignalP"/>
    </source>
</evidence>
<organism evidence="2 3">
    <name type="scientific">Inquilinus limosus</name>
    <dbReference type="NCBI Taxonomy" id="171674"/>
    <lineage>
        <taxon>Bacteria</taxon>
        <taxon>Pseudomonadati</taxon>
        <taxon>Pseudomonadota</taxon>
        <taxon>Alphaproteobacteria</taxon>
        <taxon>Rhodospirillales</taxon>
        <taxon>Rhodospirillaceae</taxon>
        <taxon>Inquilinus</taxon>
    </lineage>
</organism>
<gene>
    <name evidence="2" type="ORF">JF625_06265</name>
</gene>
<dbReference type="EMBL" id="JAEKLZ010000136">
    <property type="protein sequence ID" value="MBW8724747.1"/>
    <property type="molecule type" value="Genomic_DNA"/>
</dbReference>
<evidence type="ECO:0008006" key="4">
    <source>
        <dbReference type="Google" id="ProtNLM"/>
    </source>
</evidence>
<proteinExistence type="predicted"/>
<feature type="chain" id="PRO_5038061984" description="DUF4864 domain-containing protein" evidence="1">
    <location>
        <begin position="23"/>
        <end position="141"/>
    </location>
</feature>
<sequence>MRRLLPALLLAAGIAGAGPAIAAGPACPSTDLDAFLKAFIDDVALQRAFTAQPLRDQSVDNTAMPEPRPVTQMLSGAALHFPVMPTRSERATLGLEARWLERGERQAVFRLVKEDTDLQLTYVFRRGQDCWQLVERQDDSL</sequence>
<dbReference type="AlphaFoldDB" id="A0A952KD32"/>
<evidence type="ECO:0000313" key="3">
    <source>
        <dbReference type="Proteomes" id="UP000700706"/>
    </source>
</evidence>
<reference evidence="2" key="1">
    <citation type="submission" date="2020-06" db="EMBL/GenBank/DDBJ databases">
        <title>Stable isotope informed genome-resolved metagenomics uncovers potential trophic interactions in rhizosphere soil.</title>
        <authorList>
            <person name="Starr E.P."/>
            <person name="Shi S."/>
            <person name="Blazewicz S.J."/>
            <person name="Koch B.J."/>
            <person name="Probst A.J."/>
            <person name="Hungate B.A."/>
            <person name="Pett-Ridge J."/>
            <person name="Firestone M.K."/>
            <person name="Banfield J.F."/>
        </authorList>
    </citation>
    <scope>NUCLEOTIDE SEQUENCE</scope>
    <source>
        <strain evidence="2">YM_69_17</strain>
    </source>
</reference>
<protein>
    <recommendedName>
        <fullName evidence="4">DUF4864 domain-containing protein</fullName>
    </recommendedName>
</protein>
<accession>A0A952KD32</accession>
<feature type="signal peptide" evidence="1">
    <location>
        <begin position="1"/>
        <end position="22"/>
    </location>
</feature>